<feature type="compositionally biased region" description="Basic and acidic residues" evidence="6">
    <location>
        <begin position="945"/>
        <end position="963"/>
    </location>
</feature>
<dbReference type="PANTHER" id="PTHR19932">
    <property type="entry name" value="WD REPEAT AND HMG-BOX DNA BINDING PROTEIN"/>
    <property type="match status" value="1"/>
</dbReference>
<dbReference type="EMBL" id="JBBXMP010000001">
    <property type="protein sequence ID" value="KAL0072670.1"/>
    <property type="molecule type" value="Genomic_DNA"/>
</dbReference>
<gene>
    <name evidence="10" type="primary">mcl1</name>
    <name evidence="10" type="ORF">AAF712_000433</name>
</gene>
<dbReference type="Pfam" id="PF20946">
    <property type="entry name" value="Ctf4_C"/>
    <property type="match status" value="1"/>
</dbReference>
<feature type="domain" description="WDHD1 first WD40" evidence="9">
    <location>
        <begin position="11"/>
        <end position="305"/>
    </location>
</feature>
<evidence type="ECO:0000256" key="6">
    <source>
        <dbReference type="SAM" id="MobiDB-lite"/>
    </source>
</evidence>
<comment type="subcellular location">
    <subcellularLocation>
        <location evidence="1">Nucleus</location>
    </subcellularLocation>
</comment>
<evidence type="ECO:0000256" key="4">
    <source>
        <dbReference type="ARBA" id="ARBA00023242"/>
    </source>
</evidence>
<evidence type="ECO:0000256" key="3">
    <source>
        <dbReference type="ARBA" id="ARBA00022737"/>
    </source>
</evidence>
<sequence length="1059" mass="118159">MSNPQFISNSSHGIGYTCFTFSKDGSRAFTGGADCIVRVWKVADGADQEPETAADAEEGVSAISAADDTWLSASVDGLVRSYQRNKGEFITNITETEGVPARSIAVDPTGKRVAVGSDELTVKVVQLEDISKVVRLQGHKKGVRKVTWHPSEPLLTSCGSDGQVIVWNVSTDEPTVESTIDGVIPAVSEDSTEFNHDCSAVWHPSGDQFFTVSRSHDIVAISRKTWTKTTTYSSQDMQGAATALCVSPNGLYLAAACRSHIFIWSTKDQKELFRVPLGNHSQKVNQLGFSPRENLLAWTDEEGSFQRWKRPVPSNLPDPSVTPKPVTEERKGPDLFGGADLLETKDIDDVGEADVDAESLINENFAIDEDDGEVGRYAGEDAREKESKKSKFIKEMVSITKAQLPFQPGSTPLSLRKRYLAYNMLGVIEATDQDTHQIINVEFFDKSARKGFHFVDHNRYDLGYLGERGAVFACPPEEDHAAHVHYRPYGSWNMQKGWSYNLTQRARVLGVTAGGAAPLKSLKQNADNDLEGFGNVVIATSDGDLTFLSGSGRERRILALGGDFVTMVASIEWVFVVHRTGSTTMDGSQALSYTMINFDDFGTRQRDALPIPKGHTLKWVGISEEGAPVIYDSAGRLHILTKYRMPHHGSWTRLLDTNTLERKEGKDESYWPVGVNSDMFMCLILKVWNLPFFPRPLLKICRDNKDILDFQDLWFRSCLYVCPSGKKTLERDSLFIDMALDALDEELTTEDISKRELAMDKEFIKLMGEACKAENLPRAIELAKFLRNLGSLEAAIRLAEFYHMHSLREKIQSLKRIRESEDRLELAREKRRRWNKVDAPVRRMADVENGSSHHTSNPLQDFGPPPSIARPGLSRATPVAESTRYSAKAPDFSMEEPMESISFDTKRKRPEDEDVDADFLMPPPKQKAHPFAPKAKTSRNPFAARKNESKTVQKSESFFDKVEVAQTQASKKEKEKGPLKSKLAEKKDGPRQATLFNMLGNSNGAQKTKAAKKTPPVEESQQSDVTMADATMIETQIDTQRLSPDWDETQLDETQEEDS</sequence>
<evidence type="ECO:0000256" key="5">
    <source>
        <dbReference type="PROSITE-ProRule" id="PRU00221"/>
    </source>
</evidence>
<comment type="caution">
    <text evidence="10">The sequence shown here is derived from an EMBL/GenBank/DDBJ whole genome shotgun (WGS) entry which is preliminary data.</text>
</comment>
<feature type="region of interest" description="Disordered" evidence="6">
    <location>
        <begin position="847"/>
        <end position="1059"/>
    </location>
</feature>
<dbReference type="InterPro" id="IPR015943">
    <property type="entry name" value="WD40/YVTN_repeat-like_dom_sf"/>
</dbReference>
<dbReference type="PROSITE" id="PS50082">
    <property type="entry name" value="WD_REPEATS_2"/>
    <property type="match status" value="2"/>
</dbReference>
<feature type="repeat" description="WD" evidence="5">
    <location>
        <begin position="136"/>
        <end position="177"/>
    </location>
</feature>
<keyword evidence="3" id="KW-0677">Repeat</keyword>
<dbReference type="PANTHER" id="PTHR19932:SF10">
    <property type="entry name" value="WD REPEAT AND HMG-BOX DNA-BINDING PROTEIN 1"/>
    <property type="match status" value="1"/>
</dbReference>
<dbReference type="PROSITE" id="PS50294">
    <property type="entry name" value="WD_REPEATS_REGION"/>
    <property type="match status" value="1"/>
</dbReference>
<feature type="compositionally biased region" description="Polar residues" evidence="6">
    <location>
        <begin position="849"/>
        <end position="859"/>
    </location>
</feature>
<dbReference type="InterPro" id="IPR036322">
    <property type="entry name" value="WD40_repeat_dom_sf"/>
</dbReference>
<feature type="repeat" description="WD" evidence="5">
    <location>
        <begin position="9"/>
        <end position="50"/>
    </location>
</feature>
<feature type="domain" description="WDHD1/CFT4 helical bundle" evidence="8">
    <location>
        <begin position="731"/>
        <end position="819"/>
    </location>
</feature>
<keyword evidence="4" id="KW-0539">Nucleus</keyword>
<dbReference type="Proteomes" id="UP001437256">
    <property type="component" value="Unassembled WGS sequence"/>
</dbReference>
<dbReference type="PROSITE" id="PS00678">
    <property type="entry name" value="WD_REPEATS_1"/>
    <property type="match status" value="1"/>
</dbReference>
<evidence type="ECO:0000313" key="11">
    <source>
        <dbReference type="Proteomes" id="UP001437256"/>
    </source>
</evidence>
<keyword evidence="11" id="KW-1185">Reference proteome</keyword>
<keyword evidence="2 5" id="KW-0853">WD repeat</keyword>
<dbReference type="Pfam" id="PF24817">
    <property type="entry name" value="WD40_WDHD1_1st"/>
    <property type="match status" value="1"/>
</dbReference>
<dbReference type="InterPro" id="IPR048591">
    <property type="entry name" value="WDHD1/CFT4_hel"/>
</dbReference>
<dbReference type="SUPFAM" id="SSF50978">
    <property type="entry name" value="WD40 repeat-like"/>
    <property type="match status" value="1"/>
</dbReference>
<evidence type="ECO:0000259" key="7">
    <source>
        <dbReference type="Pfam" id="PF12341"/>
    </source>
</evidence>
<reference evidence="10 11" key="1">
    <citation type="submission" date="2024-05" db="EMBL/GenBank/DDBJ databases">
        <title>A draft genome resource for the thread blight pathogen Marasmius tenuissimus strain MS-2.</title>
        <authorList>
            <person name="Yulfo-Soto G.E."/>
            <person name="Baruah I.K."/>
            <person name="Amoako-Attah I."/>
            <person name="Bukari Y."/>
            <person name="Meinhardt L.W."/>
            <person name="Bailey B.A."/>
            <person name="Cohen S.P."/>
        </authorList>
    </citation>
    <scope>NUCLEOTIDE SEQUENCE [LARGE SCALE GENOMIC DNA]</scope>
    <source>
        <strain evidence="10 11">MS-2</strain>
    </source>
</reference>
<evidence type="ECO:0000313" key="10">
    <source>
        <dbReference type="EMBL" id="KAL0072670.1"/>
    </source>
</evidence>
<proteinExistence type="predicted"/>
<protein>
    <submittedName>
        <fullName evidence="10">DNA polymerase alpha accessory factor Mcl1</fullName>
    </submittedName>
</protein>
<feature type="compositionally biased region" description="Basic and acidic residues" evidence="6">
    <location>
        <begin position="970"/>
        <end position="990"/>
    </location>
</feature>
<organism evidence="10 11">
    <name type="scientific">Marasmius tenuissimus</name>
    <dbReference type="NCBI Taxonomy" id="585030"/>
    <lineage>
        <taxon>Eukaryota</taxon>
        <taxon>Fungi</taxon>
        <taxon>Dikarya</taxon>
        <taxon>Basidiomycota</taxon>
        <taxon>Agaricomycotina</taxon>
        <taxon>Agaricomycetes</taxon>
        <taxon>Agaricomycetidae</taxon>
        <taxon>Agaricales</taxon>
        <taxon>Marasmiineae</taxon>
        <taxon>Marasmiaceae</taxon>
        <taxon>Marasmius</taxon>
    </lineage>
</organism>
<accession>A0ABR3AGS1</accession>
<feature type="compositionally biased region" description="Polar residues" evidence="6">
    <location>
        <begin position="1033"/>
        <end position="1042"/>
    </location>
</feature>
<evidence type="ECO:0000259" key="9">
    <source>
        <dbReference type="Pfam" id="PF24817"/>
    </source>
</evidence>
<dbReference type="Pfam" id="PF12341">
    <property type="entry name" value="Mcl1_mid"/>
    <property type="match status" value="1"/>
</dbReference>
<evidence type="ECO:0000256" key="1">
    <source>
        <dbReference type="ARBA" id="ARBA00004123"/>
    </source>
</evidence>
<dbReference type="Gene3D" id="2.130.10.10">
    <property type="entry name" value="YVTN repeat-like/Quinoprotein amine dehydrogenase"/>
    <property type="match status" value="2"/>
</dbReference>
<evidence type="ECO:0000256" key="2">
    <source>
        <dbReference type="ARBA" id="ARBA00022574"/>
    </source>
</evidence>
<feature type="domain" description="WDHD1/CFT4 second beta-propeller" evidence="7">
    <location>
        <begin position="405"/>
        <end position="699"/>
    </location>
</feature>
<feature type="compositionally biased region" description="Acidic residues" evidence="6">
    <location>
        <begin position="1045"/>
        <end position="1059"/>
    </location>
</feature>
<dbReference type="InterPro" id="IPR022100">
    <property type="entry name" value="WDHD1/CFT4_beta-prop_2nd"/>
</dbReference>
<dbReference type="SMART" id="SM00320">
    <property type="entry name" value="WD40"/>
    <property type="match status" value="7"/>
</dbReference>
<evidence type="ECO:0000259" key="8">
    <source>
        <dbReference type="Pfam" id="PF20946"/>
    </source>
</evidence>
<name>A0ABR3AGS1_9AGAR</name>
<dbReference type="InterPro" id="IPR001680">
    <property type="entry name" value="WD40_rpt"/>
</dbReference>
<dbReference type="InterPro" id="IPR057646">
    <property type="entry name" value="WD40_WDHD1_1st"/>
</dbReference>
<dbReference type="InterPro" id="IPR019775">
    <property type="entry name" value="WD40_repeat_CS"/>
</dbReference>
<feature type="region of interest" description="Disordered" evidence="6">
    <location>
        <begin position="310"/>
        <end position="338"/>
    </location>
</feature>